<organism evidence="1 2">
    <name type="scientific">Gigaspora margarita</name>
    <dbReference type="NCBI Taxonomy" id="4874"/>
    <lineage>
        <taxon>Eukaryota</taxon>
        <taxon>Fungi</taxon>
        <taxon>Fungi incertae sedis</taxon>
        <taxon>Mucoromycota</taxon>
        <taxon>Glomeromycotina</taxon>
        <taxon>Glomeromycetes</taxon>
        <taxon>Diversisporales</taxon>
        <taxon>Gigasporaceae</taxon>
        <taxon>Gigaspora</taxon>
    </lineage>
</organism>
<keyword evidence="2" id="KW-1185">Reference proteome</keyword>
<reference evidence="1 2" key="1">
    <citation type="submission" date="2021-06" db="EMBL/GenBank/DDBJ databases">
        <authorList>
            <person name="Kallberg Y."/>
            <person name="Tangrot J."/>
            <person name="Rosling A."/>
        </authorList>
    </citation>
    <scope>NUCLEOTIDE SEQUENCE [LARGE SCALE GENOMIC DNA]</scope>
    <source>
        <strain evidence="1 2">120-4 pot B 10/14</strain>
    </source>
</reference>
<proteinExistence type="predicted"/>
<feature type="non-terminal residue" evidence="1">
    <location>
        <position position="1"/>
    </location>
</feature>
<evidence type="ECO:0000313" key="1">
    <source>
        <dbReference type="EMBL" id="CAG8810342.1"/>
    </source>
</evidence>
<comment type="caution">
    <text evidence="1">The sequence shown here is derived from an EMBL/GenBank/DDBJ whole genome shotgun (WGS) entry which is preliminary data.</text>
</comment>
<gene>
    <name evidence="1" type="ORF">GMARGA_LOCUS25071</name>
</gene>
<dbReference type="EMBL" id="CAJVQB010027311">
    <property type="protein sequence ID" value="CAG8810342.1"/>
    <property type="molecule type" value="Genomic_DNA"/>
</dbReference>
<sequence>QDNIKRETKDFFENYFGKEDPNRHIFSKDWNYWYEPKSQIKSEWFNNLNSPIEDKK</sequence>
<dbReference type="Proteomes" id="UP000789901">
    <property type="component" value="Unassembled WGS sequence"/>
</dbReference>
<protein>
    <submittedName>
        <fullName evidence="1">34570_t:CDS:1</fullName>
    </submittedName>
</protein>
<name>A0ABN7W0Y4_GIGMA</name>
<accession>A0ABN7W0Y4</accession>
<evidence type="ECO:0000313" key="2">
    <source>
        <dbReference type="Proteomes" id="UP000789901"/>
    </source>
</evidence>